<dbReference type="EMBL" id="QTJR01000001">
    <property type="protein sequence ID" value="RDY69412.1"/>
    <property type="molecule type" value="Genomic_DNA"/>
</dbReference>
<dbReference type="Pfam" id="PF07617">
    <property type="entry name" value="DUF1579"/>
    <property type="match status" value="1"/>
</dbReference>
<protein>
    <submittedName>
        <fullName evidence="1">DUF1579 domain-containing protein</fullName>
    </submittedName>
</protein>
<comment type="caution">
    <text evidence="1">The sequence shown here is derived from an EMBL/GenBank/DDBJ whole genome shotgun (WGS) entry which is preliminary data.</text>
</comment>
<dbReference type="Proteomes" id="UP000256829">
    <property type="component" value="Unassembled WGS sequence"/>
</dbReference>
<evidence type="ECO:0000313" key="2">
    <source>
        <dbReference type="Proteomes" id="UP000256829"/>
    </source>
</evidence>
<name>A0A3D8VJ63_9GAMM</name>
<dbReference type="AlphaFoldDB" id="A0A3D8VJ63"/>
<organism evidence="1 2">
    <name type="scientific">Lysobacter soli</name>
    <dbReference type="NCBI Taxonomy" id="453783"/>
    <lineage>
        <taxon>Bacteria</taxon>
        <taxon>Pseudomonadati</taxon>
        <taxon>Pseudomonadota</taxon>
        <taxon>Gammaproteobacteria</taxon>
        <taxon>Lysobacterales</taxon>
        <taxon>Lysobacteraceae</taxon>
        <taxon>Lysobacter</taxon>
    </lineage>
</organism>
<sequence>MGKKEFEASIASGGHHRLAQMIGEWEGTFRLWFQPDHVACEAPQRGTIRGILDGRFLLHEYRSRFGDEPIEGVAIYGLHLDDNAYESAWVESFGTGTSIMFSAGPAASEHFNVLGSYGDGQGGPRWDWRTEIEQPDPDQLVITMTNISPQGEAARAVEVRYRRVANTGL</sequence>
<accession>A0A3D8VJ63</accession>
<dbReference type="InterPro" id="IPR011473">
    <property type="entry name" value="DUF1579"/>
</dbReference>
<reference evidence="1 2" key="1">
    <citation type="submission" date="2018-08" db="EMBL/GenBank/DDBJ databases">
        <title>Lysobacter soli KCTC 22011, whole genome shotgun sequence.</title>
        <authorList>
            <person name="Zhang X."/>
            <person name="Feng G."/>
            <person name="Zhu H."/>
        </authorList>
    </citation>
    <scope>NUCLEOTIDE SEQUENCE [LARGE SCALE GENOMIC DNA]</scope>
    <source>
        <strain evidence="1 2">KCTC 22011</strain>
    </source>
</reference>
<keyword evidence="2" id="KW-1185">Reference proteome</keyword>
<proteinExistence type="predicted"/>
<dbReference type="OrthoDB" id="277821at2"/>
<gene>
    <name evidence="1" type="ORF">DX912_01195</name>
</gene>
<evidence type="ECO:0000313" key="1">
    <source>
        <dbReference type="EMBL" id="RDY69412.1"/>
    </source>
</evidence>
<dbReference type="RefSeq" id="WP_115840631.1">
    <property type="nucleotide sequence ID" value="NZ_CP046603.1"/>
</dbReference>